<gene>
    <name evidence="1" type="ORF">SPELUC_LOCUS1371</name>
</gene>
<comment type="caution">
    <text evidence="1">The sequence shown here is derived from an EMBL/GenBank/DDBJ whole genome shotgun (WGS) entry which is preliminary data.</text>
</comment>
<organism evidence="1 2">
    <name type="scientific">Cetraspora pellucida</name>
    <dbReference type="NCBI Taxonomy" id="1433469"/>
    <lineage>
        <taxon>Eukaryota</taxon>
        <taxon>Fungi</taxon>
        <taxon>Fungi incertae sedis</taxon>
        <taxon>Mucoromycota</taxon>
        <taxon>Glomeromycotina</taxon>
        <taxon>Glomeromycetes</taxon>
        <taxon>Diversisporales</taxon>
        <taxon>Gigasporaceae</taxon>
        <taxon>Cetraspora</taxon>
    </lineage>
</organism>
<proteinExistence type="predicted"/>
<reference evidence="1" key="1">
    <citation type="submission" date="2021-06" db="EMBL/GenBank/DDBJ databases">
        <authorList>
            <person name="Kallberg Y."/>
            <person name="Tangrot J."/>
            <person name="Rosling A."/>
        </authorList>
    </citation>
    <scope>NUCLEOTIDE SEQUENCE</scope>
    <source>
        <strain evidence="1">28 12/20/2015</strain>
    </source>
</reference>
<accession>A0ACA9KBS0</accession>
<sequence>MGIVTSRDKKCKNHIELKRRLKSLVKERNGDVTFIEVKSHSDYVFFGFGYPEIIKNNFSETSCNIIRKWNIPSYCCYKQCGNICNEASFNVSTCVSLLNSWNSLDPMNCNDRCPSYDETSSCKDGYRCCAQNCIQSCSKSNSCTTQCNCISWVWNVKCRILCPLCYTTIIEVKYDTIQGVQISNNTNYFGQDKIASENYMNSFLLTTPIKCFYDPKNVLNILFDVNYTVRTWSIVGLAILLFYLSLIALTLYCSIEYYSFAQEHWLNIVLCLWFGTIPPIILISVSHTPNVNTNVLYLISLFLITIFWTNVPFVEWKKKIDNIYIIWIIIIGSFIIPFLLFGLLGIFLKSNYNFIFIGLAITTFILSISISFFWKKIDIIDEITILDNSNEEREDNLPPPPPYTEIDK</sequence>
<evidence type="ECO:0000313" key="1">
    <source>
        <dbReference type="EMBL" id="CAG8463630.1"/>
    </source>
</evidence>
<protein>
    <submittedName>
        <fullName evidence="1">787_t:CDS:1</fullName>
    </submittedName>
</protein>
<evidence type="ECO:0000313" key="2">
    <source>
        <dbReference type="Proteomes" id="UP000789366"/>
    </source>
</evidence>
<name>A0ACA9KBS0_9GLOM</name>
<dbReference type="EMBL" id="CAJVPW010000725">
    <property type="protein sequence ID" value="CAG8463630.1"/>
    <property type="molecule type" value="Genomic_DNA"/>
</dbReference>
<dbReference type="Proteomes" id="UP000789366">
    <property type="component" value="Unassembled WGS sequence"/>
</dbReference>
<keyword evidence="2" id="KW-1185">Reference proteome</keyword>